<sequence>MGNRLCCGGSRRLQKTQPRQLSVECPKQGWNGAAHPFSRGKRKWRQGRVNGFKLDFLLSGGQPRWTLKQQRKKQNGTKGQVTTGHARKQVLEQPASQQRRQGPGPEDSSLHYAVIQVCSHPQPRSAREVKHLQLENATEYATLCFPQATPCYDSKNGTLV</sequence>
<evidence type="ECO:0000313" key="2">
    <source>
        <dbReference type="EMBL" id="KAK1336343.1"/>
    </source>
</evidence>
<name>A0AA40LLW8_CNENI</name>
<dbReference type="PANTHER" id="PTHR37342:SF1">
    <property type="entry name" value="CHROMOSOME 11 OPEN READING FRAME 52"/>
    <property type="match status" value="1"/>
</dbReference>
<dbReference type="GO" id="GO:0070062">
    <property type="term" value="C:extracellular exosome"/>
    <property type="evidence" value="ECO:0007669"/>
    <property type="project" value="TreeGrafter"/>
</dbReference>
<dbReference type="Pfam" id="PF15147">
    <property type="entry name" value="DUF4578"/>
    <property type="match status" value="1"/>
</dbReference>
<keyword evidence="3" id="KW-1185">Reference proteome</keyword>
<dbReference type="PANTHER" id="PTHR37342">
    <property type="entry name" value="HYPOTHETICAL PROTEIN LOC689959"/>
    <property type="match status" value="1"/>
</dbReference>
<feature type="region of interest" description="Disordered" evidence="1">
    <location>
        <begin position="65"/>
        <end position="108"/>
    </location>
</feature>
<accession>A0AA40LLW8</accession>
<gene>
    <name evidence="2" type="ORF">QTO34_004149</name>
</gene>
<organism evidence="2 3">
    <name type="scientific">Cnephaeus nilssonii</name>
    <name type="common">Northern bat</name>
    <name type="synonym">Eptesicus nilssonii</name>
    <dbReference type="NCBI Taxonomy" id="3371016"/>
    <lineage>
        <taxon>Eukaryota</taxon>
        <taxon>Metazoa</taxon>
        <taxon>Chordata</taxon>
        <taxon>Craniata</taxon>
        <taxon>Vertebrata</taxon>
        <taxon>Euteleostomi</taxon>
        <taxon>Mammalia</taxon>
        <taxon>Eutheria</taxon>
        <taxon>Laurasiatheria</taxon>
        <taxon>Chiroptera</taxon>
        <taxon>Yangochiroptera</taxon>
        <taxon>Vespertilionidae</taxon>
        <taxon>Cnephaeus</taxon>
    </lineage>
</organism>
<protein>
    <submittedName>
        <fullName evidence="2">Uncharacterized protein</fullName>
    </submittedName>
</protein>
<dbReference type="InterPro" id="IPR028106">
    <property type="entry name" value="DUF4578"/>
</dbReference>
<reference evidence="2" key="1">
    <citation type="submission" date="2023-06" db="EMBL/GenBank/DDBJ databases">
        <title>Reference genome for the Northern bat (Eptesicus nilssonii), a most northern bat species.</title>
        <authorList>
            <person name="Laine V.N."/>
            <person name="Pulliainen A.T."/>
            <person name="Lilley T.M."/>
        </authorList>
    </citation>
    <scope>NUCLEOTIDE SEQUENCE</scope>
    <source>
        <strain evidence="2">BLF_Eptnil</strain>
        <tissue evidence="2">Kidney</tissue>
    </source>
</reference>
<evidence type="ECO:0000313" key="3">
    <source>
        <dbReference type="Proteomes" id="UP001177744"/>
    </source>
</evidence>
<evidence type="ECO:0000256" key="1">
    <source>
        <dbReference type="SAM" id="MobiDB-lite"/>
    </source>
</evidence>
<dbReference type="AlphaFoldDB" id="A0AA40LLW8"/>
<proteinExistence type="predicted"/>
<dbReference type="EMBL" id="JAULJE010000013">
    <property type="protein sequence ID" value="KAK1336343.1"/>
    <property type="molecule type" value="Genomic_DNA"/>
</dbReference>
<comment type="caution">
    <text evidence="2">The sequence shown here is derived from an EMBL/GenBank/DDBJ whole genome shotgun (WGS) entry which is preliminary data.</text>
</comment>
<dbReference type="Proteomes" id="UP001177744">
    <property type="component" value="Unassembled WGS sequence"/>
</dbReference>